<dbReference type="GO" id="GO:0004040">
    <property type="term" value="F:amidase activity"/>
    <property type="evidence" value="ECO:0007669"/>
    <property type="project" value="InterPro"/>
</dbReference>
<evidence type="ECO:0000259" key="6">
    <source>
        <dbReference type="PROSITE" id="PS51780"/>
    </source>
</evidence>
<dbReference type="Gene3D" id="1.10.530.10">
    <property type="match status" value="1"/>
</dbReference>
<dbReference type="PRINTS" id="PR01002">
    <property type="entry name" value="FLGFLGJ"/>
</dbReference>
<evidence type="ECO:0000256" key="5">
    <source>
        <dbReference type="ARBA" id="ARBA00023316"/>
    </source>
</evidence>
<accession>A0A0E0UV88</accession>
<dbReference type="AlphaFoldDB" id="A0A0E0UV88"/>
<dbReference type="Proteomes" id="UP000000486">
    <property type="component" value="Chromosome"/>
</dbReference>
<evidence type="ECO:0000313" key="7">
    <source>
        <dbReference type="EMBL" id="AEH92224.1"/>
    </source>
</evidence>
<dbReference type="PANTHER" id="PTHR33308:SF10">
    <property type="entry name" value="EXO-GLUCOSAMINIDASE LYTG"/>
    <property type="match status" value="1"/>
</dbReference>
<sequence length="337" mass="37257">MLQLAKKHLVTIGLGITITLFAVPIHSQAAGLEDGLTSKQEKFINEIAPHAQKVQKEHGILASITISQAILESNWGESKLAKDGNNLFGIKGSYQGASIKLPTKEHNGVVWVGTDAVFRAYPGWYESMNDHALLFVNGPSWNPHLYGGLIKEYDYEKAAIALGKTGYSSDPEYAAKLIELIKKANLNKYDTVYSERVSDKAIKAAGEVAVKDNCYVWSAPGGTKGAKPIVSTTKYFGRQVSINQEVKVTDSNISWYHIHQNGESIGWIESTSIEDFYQLEDYAPTVDALLKTDDNNRLVINMDIDTSELHKTKLAKADIKEKTAFNLPLLNVQSIVW</sequence>
<keyword evidence="4" id="KW-0378">Hydrolase</keyword>
<evidence type="ECO:0000256" key="2">
    <source>
        <dbReference type="ARBA" id="ARBA00022525"/>
    </source>
</evidence>
<dbReference type="InterPro" id="IPR025987">
    <property type="entry name" value="GW_dom"/>
</dbReference>
<dbReference type="InterPro" id="IPR002901">
    <property type="entry name" value="MGlyc_endo_b_GlcNAc-like_dom"/>
</dbReference>
<dbReference type="SMART" id="SM00047">
    <property type="entry name" value="LYZ2"/>
    <property type="match status" value="1"/>
</dbReference>
<name>A0A0E0UV88_LISMM</name>
<dbReference type="GO" id="GO:0071555">
    <property type="term" value="P:cell wall organization"/>
    <property type="evidence" value="ECO:0007669"/>
    <property type="project" value="UniProtKB-KW"/>
</dbReference>
<evidence type="ECO:0000256" key="4">
    <source>
        <dbReference type="ARBA" id="ARBA00022801"/>
    </source>
</evidence>
<dbReference type="Gene3D" id="4.10.80.30">
    <property type="entry name" value="DNA polymerase, domain 6"/>
    <property type="match status" value="1"/>
</dbReference>
<dbReference type="GO" id="GO:0005576">
    <property type="term" value="C:extracellular region"/>
    <property type="evidence" value="ECO:0007669"/>
    <property type="project" value="UniProtKB-SubCell"/>
</dbReference>
<dbReference type="GO" id="GO:0003677">
    <property type="term" value="F:DNA binding"/>
    <property type="evidence" value="ECO:0007669"/>
    <property type="project" value="UniProtKB-KW"/>
</dbReference>
<feature type="domain" description="GW" evidence="6">
    <location>
        <begin position="198"/>
        <end position="278"/>
    </location>
</feature>
<dbReference type="SUPFAM" id="SSF82057">
    <property type="entry name" value="Prokaryotic SH3-related domain"/>
    <property type="match status" value="1"/>
</dbReference>
<dbReference type="PROSITE" id="PS51780">
    <property type="entry name" value="GW"/>
    <property type="match status" value="1"/>
</dbReference>
<dbReference type="HOGENOM" id="CLU_013771_5_1_9"/>
<dbReference type="KEGG" id="lmq:LMM7_1219"/>
<dbReference type="Pfam" id="PF13457">
    <property type="entry name" value="GW"/>
    <property type="match status" value="1"/>
</dbReference>
<evidence type="ECO:0000256" key="1">
    <source>
        <dbReference type="ARBA" id="ARBA00004613"/>
    </source>
</evidence>
<dbReference type="InterPro" id="IPR038200">
    <property type="entry name" value="GW_dom_sf"/>
</dbReference>
<keyword evidence="3" id="KW-0732">Signal</keyword>
<protein>
    <submittedName>
        <fullName evidence="7">Putative autolysin (N-acetylmuramoyl-L-alanine amidase) putative DNA-binding protein</fullName>
    </submittedName>
</protein>
<dbReference type="PATRIC" id="fig|1030009.3.peg.1208"/>
<gene>
    <name evidence="7" type="ordered locus">LMM7_1219</name>
</gene>
<dbReference type="Gene3D" id="2.30.30.170">
    <property type="match status" value="1"/>
</dbReference>
<proteinExistence type="predicted"/>
<keyword evidence="5" id="KW-0961">Cell wall biogenesis/degradation</keyword>
<dbReference type="Pfam" id="PF01832">
    <property type="entry name" value="Glucosaminidase"/>
    <property type="match status" value="1"/>
</dbReference>
<evidence type="ECO:0000313" key="8">
    <source>
        <dbReference type="Proteomes" id="UP000000486"/>
    </source>
</evidence>
<dbReference type="PANTHER" id="PTHR33308">
    <property type="entry name" value="PEPTIDOGLYCAN HYDROLASE FLGJ"/>
    <property type="match status" value="1"/>
</dbReference>
<dbReference type="NCBIfam" id="NF033202">
    <property type="entry name" value="GW_glycos_SH3"/>
    <property type="match status" value="1"/>
</dbReference>
<dbReference type="EMBL" id="CP002816">
    <property type="protein sequence ID" value="AEH92224.1"/>
    <property type="molecule type" value="Genomic_DNA"/>
</dbReference>
<organism evidence="7 8">
    <name type="scientific">Listeria monocytogenes serotype 4a (strain M7)</name>
    <dbReference type="NCBI Taxonomy" id="1030009"/>
    <lineage>
        <taxon>Bacteria</taxon>
        <taxon>Bacillati</taxon>
        <taxon>Bacillota</taxon>
        <taxon>Bacilli</taxon>
        <taxon>Bacillales</taxon>
        <taxon>Listeriaceae</taxon>
        <taxon>Listeria</taxon>
    </lineage>
</organism>
<reference evidence="7 8" key="1">
    <citation type="journal article" date="2011" name="J. Bacteriol.">
        <title>Genome sequence of the nonpathogenic Listeria monocytogenes serovar 4a strain M7.</title>
        <authorList>
            <person name="Chen J."/>
            <person name="Xia Y."/>
            <person name="Cheng C."/>
            <person name="Fang C."/>
            <person name="Shan Y."/>
            <person name="Jin G."/>
            <person name="Fang W."/>
        </authorList>
    </citation>
    <scope>NUCLEOTIDE SEQUENCE [LARGE SCALE GENOMIC DNA]</scope>
    <source>
        <strain evidence="7 8">M7</strain>
    </source>
</reference>
<comment type="subcellular location">
    <subcellularLocation>
        <location evidence="1">Secreted</location>
    </subcellularLocation>
</comment>
<dbReference type="InterPro" id="IPR051056">
    <property type="entry name" value="Glycosyl_Hydrolase_73"/>
</dbReference>
<evidence type="ECO:0000256" key="3">
    <source>
        <dbReference type="ARBA" id="ARBA00022729"/>
    </source>
</evidence>
<keyword evidence="2" id="KW-0964">Secreted</keyword>
<keyword evidence="7" id="KW-0238">DNA-binding</keyword>